<proteinExistence type="inferred from homology"/>
<evidence type="ECO:0000313" key="8">
    <source>
        <dbReference type="Proteomes" id="UP000217528"/>
    </source>
</evidence>
<dbReference type="Pfam" id="PF01951">
    <property type="entry name" value="Archease"/>
    <property type="match status" value="1"/>
</dbReference>
<dbReference type="Proteomes" id="UP000217528">
    <property type="component" value="Unassembled WGS sequence"/>
</dbReference>
<feature type="domain" description="Archease" evidence="5">
    <location>
        <begin position="8"/>
        <end position="145"/>
    </location>
</feature>
<evidence type="ECO:0000313" key="6">
    <source>
        <dbReference type="EMBL" id="PAV06873.1"/>
    </source>
</evidence>
<evidence type="ECO:0000313" key="7">
    <source>
        <dbReference type="EMBL" id="PWL08629.1"/>
    </source>
</evidence>
<reference evidence="7 9" key="1">
    <citation type="submission" date="2016-04" db="EMBL/GenBank/DDBJ databases">
        <title>Genome sequence of Methanosphaera cuniculi DSM 4103.</title>
        <authorList>
            <person name="Poehlein A."/>
            <person name="Seedorf H."/>
            <person name="Daniel R."/>
        </authorList>
    </citation>
    <scope>NUCLEOTIDE SEQUENCE [LARGE SCALE GENOMIC DNA]</scope>
    <source>
        <strain evidence="7 9">DSM 4103</strain>
    </source>
</reference>
<sequence length="145" mass="16901">MMMQKEGYKYFDTTADIGIDVIADNMNLAFKFAAIGVMNLITDVDKIEPQKPMQVNLTSEDIDSLLYDWITELLMLLNSDNYIASEYDIKITQNGSEYHLEALMMGDIYDTTKYNYKTEVKAITYHLMEIKKENDQIHMRFIVDI</sequence>
<evidence type="ECO:0000256" key="4">
    <source>
        <dbReference type="ARBA" id="ARBA00022837"/>
    </source>
</evidence>
<dbReference type="AlphaFoldDB" id="A0A2A2HCB8"/>
<reference evidence="6 8" key="2">
    <citation type="journal article" date="2017" name="BMC Genomics">
        <title>Genomic analysis of methanogenic archaea reveals a shift towards energy conservation.</title>
        <authorList>
            <person name="Gilmore S.P."/>
            <person name="Henske J.K."/>
            <person name="Sexton J.A."/>
            <person name="Solomon K.V."/>
            <person name="Seppala S."/>
            <person name="Yoo J.I."/>
            <person name="Huyett L.M."/>
            <person name="Pressman A."/>
            <person name="Cogan J.Z."/>
            <person name="Kivenson V."/>
            <person name="Peng X."/>
            <person name="Tan Y."/>
            <person name="Valentine D.L."/>
            <person name="O'Malley M.A."/>
        </authorList>
    </citation>
    <scope>NUCLEOTIDE SEQUENCE [LARGE SCALE GENOMIC DNA]</scope>
    <source>
        <strain evidence="6 8">1R-7</strain>
    </source>
</reference>
<keyword evidence="3" id="KW-0479">Metal-binding</keyword>
<keyword evidence="4" id="KW-0106">Calcium</keyword>
<dbReference type="InterPro" id="IPR002804">
    <property type="entry name" value="Archease"/>
</dbReference>
<dbReference type="Proteomes" id="UP000246004">
    <property type="component" value="Unassembled WGS sequence"/>
</dbReference>
<dbReference type="GO" id="GO:0008033">
    <property type="term" value="P:tRNA processing"/>
    <property type="evidence" value="ECO:0007669"/>
    <property type="project" value="UniProtKB-KW"/>
</dbReference>
<dbReference type="InterPro" id="IPR023572">
    <property type="entry name" value="Archease_dom"/>
</dbReference>
<dbReference type="PANTHER" id="PTHR12682">
    <property type="entry name" value="ARCHEASE"/>
    <property type="match status" value="1"/>
</dbReference>
<keyword evidence="8" id="KW-1185">Reference proteome</keyword>
<comment type="caution">
    <text evidence="6">The sequence shown here is derived from an EMBL/GenBank/DDBJ whole genome shotgun (WGS) entry which is preliminary data.</text>
</comment>
<dbReference type="SUPFAM" id="SSF69819">
    <property type="entry name" value="MTH1598-like"/>
    <property type="match status" value="1"/>
</dbReference>
<evidence type="ECO:0000313" key="9">
    <source>
        <dbReference type="Proteomes" id="UP000246004"/>
    </source>
</evidence>
<evidence type="ECO:0000256" key="2">
    <source>
        <dbReference type="ARBA" id="ARBA00022694"/>
    </source>
</evidence>
<dbReference type="RefSeq" id="WP_095609048.1">
    <property type="nucleotide sequence ID" value="NZ_LMVN01000024.1"/>
</dbReference>
<organism evidence="6 8">
    <name type="scientific">Methanosphaera cuniculi</name>
    <dbReference type="NCBI Taxonomy" id="1077256"/>
    <lineage>
        <taxon>Archaea</taxon>
        <taxon>Methanobacteriati</taxon>
        <taxon>Methanobacteriota</taxon>
        <taxon>Methanomada group</taxon>
        <taxon>Methanobacteria</taxon>
        <taxon>Methanobacteriales</taxon>
        <taxon>Methanobacteriaceae</taxon>
        <taxon>Methanosphaera</taxon>
    </lineage>
</organism>
<dbReference type="InterPro" id="IPR036820">
    <property type="entry name" value="Archease_dom_sf"/>
</dbReference>
<dbReference type="EMBL" id="LWMS01000010">
    <property type="protein sequence ID" value="PWL08629.1"/>
    <property type="molecule type" value="Genomic_DNA"/>
</dbReference>
<dbReference type="OrthoDB" id="8831at2157"/>
<keyword evidence="2" id="KW-0819">tRNA processing</keyword>
<evidence type="ECO:0000259" key="5">
    <source>
        <dbReference type="Pfam" id="PF01951"/>
    </source>
</evidence>
<accession>A0A2A2HCB8</accession>
<dbReference type="EMBL" id="LMVN01000024">
    <property type="protein sequence ID" value="PAV06873.1"/>
    <property type="molecule type" value="Genomic_DNA"/>
</dbReference>
<evidence type="ECO:0000256" key="1">
    <source>
        <dbReference type="ARBA" id="ARBA00007963"/>
    </source>
</evidence>
<comment type="similarity">
    <text evidence="1">Belongs to the archease family.</text>
</comment>
<dbReference type="PANTHER" id="PTHR12682:SF11">
    <property type="entry name" value="PROTEIN ARCHEASE"/>
    <property type="match status" value="1"/>
</dbReference>
<dbReference type="Gene3D" id="3.55.10.10">
    <property type="entry name" value="Archease domain"/>
    <property type="match status" value="1"/>
</dbReference>
<protein>
    <submittedName>
        <fullName evidence="7">Protein archease</fullName>
    </submittedName>
</protein>
<dbReference type="GO" id="GO:0046872">
    <property type="term" value="F:metal ion binding"/>
    <property type="evidence" value="ECO:0007669"/>
    <property type="project" value="UniProtKB-KW"/>
</dbReference>
<evidence type="ECO:0000256" key="3">
    <source>
        <dbReference type="ARBA" id="ARBA00022723"/>
    </source>
</evidence>
<name>A0A2A2HCB8_9EURY</name>
<gene>
    <name evidence="6" type="ORF">ASJ82_07070</name>
    <name evidence="7" type="ORF">MSCUN_03420</name>
</gene>